<dbReference type="Gene3D" id="1.10.510.40">
    <property type="match status" value="1"/>
</dbReference>
<dbReference type="RefSeq" id="WP_082635091.1">
    <property type="nucleotide sequence ID" value="NZ_CP013264.1"/>
</dbReference>
<evidence type="ECO:0000256" key="1">
    <source>
        <dbReference type="ARBA" id="ARBA00007832"/>
    </source>
</evidence>
<dbReference type="OrthoDB" id="495728at2"/>
<dbReference type="InterPro" id="IPR022770">
    <property type="entry name" value="IucA/IucC-like_C"/>
</dbReference>
<evidence type="ECO:0008006" key="6">
    <source>
        <dbReference type="Google" id="ProtNLM"/>
    </source>
</evidence>
<gene>
    <name evidence="4" type="ORF">ATN00_04610</name>
</gene>
<dbReference type="PANTHER" id="PTHR34384">
    <property type="entry name" value="L-2,3-DIAMINOPROPANOATE--CITRATE LIGASE"/>
    <property type="match status" value="1"/>
</dbReference>
<dbReference type="GO" id="GO:0016881">
    <property type="term" value="F:acid-amino acid ligase activity"/>
    <property type="evidence" value="ECO:0007669"/>
    <property type="project" value="UniProtKB-ARBA"/>
</dbReference>
<accession>A0A0S3EW87</accession>
<feature type="domain" description="Aerobactin siderophore biosynthesis IucA/IucC N-terminal" evidence="2">
    <location>
        <begin position="140"/>
        <end position="357"/>
    </location>
</feature>
<dbReference type="AlphaFoldDB" id="A0A0S3EW87"/>
<sequence>MTLPLPVERTAEDAAAIRAGIAMERLLNTWLRERMTESVPVEGEACILNMGANRLRASCLRASPGGFHRWRLPVLVEQADGSATATNDPVLIASLMADTLAQENGSISPAIKERLIKALDGAEEHALVCAARPFDPSPMGLEQSLWHGHPFHPFAKSIDGFSADDIDCYAPERARGFQLRWIIAETEVGAALWRDGQAQERVNRILTDLSGLPEKAIGGRLLIPSHPWQAARLETDPSFADLVARGRAILTLPTGATMQPTSSVRTVFAPSANMFLKLPIAARITNFARTNPRDQIARSMAAEQALAAIAKQVAACGLDVLDEPGAVWIDRPDLEAITAVVLRDAPRREAFVLAGLLEPSPNDGRPMLEAMGCGFSGLAAAQAWLHAYVQTAILPPLRLFARTGVSLEAHSQNSLLELDRGTPTRLIVRDLEGVSIDRERFERIAPKLELDPSVFFLAEEARRRLVYYLISNQLNHVVAAVSRLADAPEGDLWRSIAEALSTAAEDSPTASLVAWLLEAETLPAKANFTSCFAGRGERPDYVEIPNPLRPALRDGYALQQSTVALS</sequence>
<dbReference type="InterPro" id="IPR007310">
    <property type="entry name" value="Aerobactin_biosyn_IucA/IucC_N"/>
</dbReference>
<evidence type="ECO:0000259" key="3">
    <source>
        <dbReference type="Pfam" id="PF06276"/>
    </source>
</evidence>
<evidence type="ECO:0000313" key="5">
    <source>
        <dbReference type="Proteomes" id="UP000056968"/>
    </source>
</evidence>
<reference evidence="4 5" key="1">
    <citation type="submission" date="2015-11" db="EMBL/GenBank/DDBJ databases">
        <title>A Two-component Flavoprotein Monooxygenase System MeaXY Responsible for para-Hydroxylation of 2-Methyl-6-ethylaniline and 2,6-Diethylaniline in Sphingobium baderi DE-13.</title>
        <authorList>
            <person name="Cheng M."/>
            <person name="Meng Q."/>
            <person name="Yang Y."/>
            <person name="Chu C."/>
            <person name="Yan X."/>
            <person name="He J."/>
            <person name="Li S."/>
        </authorList>
    </citation>
    <scope>NUCLEOTIDE SEQUENCE [LARGE SCALE GENOMIC DNA]</scope>
    <source>
        <strain evidence="4 5">DE-13</strain>
    </source>
</reference>
<dbReference type="Pfam" id="PF06276">
    <property type="entry name" value="FhuF"/>
    <property type="match status" value="1"/>
</dbReference>
<dbReference type="Gene3D" id="6.10.250.3370">
    <property type="match status" value="1"/>
</dbReference>
<dbReference type="InterPro" id="IPR037455">
    <property type="entry name" value="LucA/IucC-like"/>
</dbReference>
<dbReference type="Proteomes" id="UP000056968">
    <property type="component" value="Chromosome"/>
</dbReference>
<evidence type="ECO:0000259" key="2">
    <source>
        <dbReference type="Pfam" id="PF04183"/>
    </source>
</evidence>
<name>A0A0S3EW87_9SPHN</name>
<dbReference type="KEGG" id="sbd:ATN00_04610"/>
<comment type="similarity">
    <text evidence="1">Belongs to the IucA/IucC family.</text>
</comment>
<keyword evidence="5" id="KW-1185">Reference proteome</keyword>
<feature type="domain" description="Aerobactin siderophore biosynthesis IucA/IucC-like C-terminal" evidence="3">
    <location>
        <begin position="382"/>
        <end position="538"/>
    </location>
</feature>
<organism evidence="4 5">
    <name type="scientific">Sphingobium baderi</name>
    <dbReference type="NCBI Taxonomy" id="1332080"/>
    <lineage>
        <taxon>Bacteria</taxon>
        <taxon>Pseudomonadati</taxon>
        <taxon>Pseudomonadota</taxon>
        <taxon>Alphaproteobacteria</taxon>
        <taxon>Sphingomonadales</taxon>
        <taxon>Sphingomonadaceae</taxon>
        <taxon>Sphingobium</taxon>
    </lineage>
</organism>
<dbReference type="GO" id="GO:0019290">
    <property type="term" value="P:siderophore biosynthetic process"/>
    <property type="evidence" value="ECO:0007669"/>
    <property type="project" value="InterPro"/>
</dbReference>
<proteinExistence type="inferred from homology"/>
<evidence type="ECO:0000313" key="4">
    <source>
        <dbReference type="EMBL" id="ALR19697.1"/>
    </source>
</evidence>
<dbReference type="PANTHER" id="PTHR34384:SF5">
    <property type="entry name" value="L-2,3-DIAMINOPROPANOATE--CITRATE LIGASE"/>
    <property type="match status" value="1"/>
</dbReference>
<protein>
    <recommendedName>
        <fullName evidence="6">Siderophore synthetase component</fullName>
    </recommendedName>
</protein>
<dbReference type="STRING" id="1332080.ATN00_04610"/>
<dbReference type="EMBL" id="CP013264">
    <property type="protein sequence ID" value="ALR19697.1"/>
    <property type="molecule type" value="Genomic_DNA"/>
</dbReference>
<dbReference type="Pfam" id="PF04183">
    <property type="entry name" value="IucA_IucC"/>
    <property type="match status" value="1"/>
</dbReference>